<dbReference type="InterPro" id="IPR024344">
    <property type="entry name" value="MDMPI_metal-binding"/>
</dbReference>
<sequence>MNGATTVSELTRTLRDGFIETLVGLEPDQWVAPSLCSEWRVIDVAAHLAWAPVLGIGAGAAAMGRHGFSMNRMIARSAVGWSERGHEAILAQLRDNARTGATPIGMPPVAALADAVVHGIDVRRPLGIPAQVPAEVLAPLAEFSMATPWPLNVVVGGSARRRVAGVRLVATDSDWTHGSGPDVLASTEILLLVLYGRPVAPDHLTGPGAPVLLARL</sequence>
<dbReference type="InterPro" id="IPR017517">
    <property type="entry name" value="Maleyloyr_isom"/>
</dbReference>
<keyword evidence="3" id="KW-1185">Reference proteome</keyword>
<dbReference type="Gene3D" id="1.20.120.450">
    <property type="entry name" value="dinb family like domain"/>
    <property type="match status" value="1"/>
</dbReference>
<proteinExistence type="predicted"/>
<dbReference type="SUPFAM" id="SSF109854">
    <property type="entry name" value="DinB/YfiT-like putative metalloenzymes"/>
    <property type="match status" value="1"/>
</dbReference>
<keyword evidence="2" id="KW-0413">Isomerase</keyword>
<evidence type="ECO:0000259" key="1">
    <source>
        <dbReference type="Pfam" id="PF11716"/>
    </source>
</evidence>
<comment type="caution">
    <text evidence="2">The sequence shown here is derived from an EMBL/GenBank/DDBJ whole genome shotgun (WGS) entry which is preliminary data.</text>
</comment>
<protein>
    <submittedName>
        <fullName evidence="2">Maleylpyruvate isomerase family mycothiol-dependent enzyme</fullName>
    </submittedName>
</protein>
<dbReference type="EMBL" id="JACXYZ010000002">
    <property type="protein sequence ID" value="MBD3925757.1"/>
    <property type="molecule type" value="Genomic_DNA"/>
</dbReference>
<name>A0ABR8NC96_9ACTN</name>
<dbReference type="GO" id="GO:0016853">
    <property type="term" value="F:isomerase activity"/>
    <property type="evidence" value="ECO:0007669"/>
    <property type="project" value="UniProtKB-KW"/>
</dbReference>
<dbReference type="Pfam" id="PF11716">
    <property type="entry name" value="MDMPI_N"/>
    <property type="match status" value="1"/>
</dbReference>
<reference evidence="2 3" key="1">
    <citation type="submission" date="2020-09" db="EMBL/GenBank/DDBJ databases">
        <title>novel species in genus Nocardioides.</title>
        <authorList>
            <person name="Zhang G."/>
        </authorList>
    </citation>
    <scope>NUCLEOTIDE SEQUENCE [LARGE SCALE GENOMIC DNA]</scope>
    <source>
        <strain evidence="2 3">KCTC 39551</strain>
    </source>
</reference>
<organism evidence="2 3">
    <name type="scientific">Nocardioides cavernae</name>
    <dbReference type="NCBI Taxonomy" id="1921566"/>
    <lineage>
        <taxon>Bacteria</taxon>
        <taxon>Bacillati</taxon>
        <taxon>Actinomycetota</taxon>
        <taxon>Actinomycetes</taxon>
        <taxon>Propionibacteriales</taxon>
        <taxon>Nocardioidaceae</taxon>
        <taxon>Nocardioides</taxon>
    </lineage>
</organism>
<dbReference type="RefSeq" id="WP_191195635.1">
    <property type="nucleotide sequence ID" value="NZ_JACXYZ010000002.1"/>
</dbReference>
<gene>
    <name evidence="2" type="ORF">IEZ26_14075</name>
</gene>
<dbReference type="Proteomes" id="UP000618818">
    <property type="component" value="Unassembled WGS sequence"/>
</dbReference>
<evidence type="ECO:0000313" key="2">
    <source>
        <dbReference type="EMBL" id="MBD3925757.1"/>
    </source>
</evidence>
<evidence type="ECO:0000313" key="3">
    <source>
        <dbReference type="Proteomes" id="UP000618818"/>
    </source>
</evidence>
<dbReference type="NCBIfam" id="TIGR03083">
    <property type="entry name" value="maleylpyruvate isomerase family mycothiol-dependent enzyme"/>
    <property type="match status" value="1"/>
</dbReference>
<feature type="domain" description="Mycothiol-dependent maleylpyruvate isomerase metal-binding" evidence="1">
    <location>
        <begin position="14"/>
        <end position="98"/>
    </location>
</feature>
<dbReference type="InterPro" id="IPR034660">
    <property type="entry name" value="DinB/YfiT-like"/>
</dbReference>
<accession>A0ABR8NC96</accession>